<gene>
    <name evidence="2" type="ORF">MS3_00005229</name>
</gene>
<evidence type="ECO:0000256" key="1">
    <source>
        <dbReference type="SAM" id="MobiDB-lite"/>
    </source>
</evidence>
<feature type="region of interest" description="Disordered" evidence="1">
    <location>
        <begin position="118"/>
        <end position="156"/>
    </location>
</feature>
<dbReference type="EMBL" id="AMPZ03000003">
    <property type="protein sequence ID" value="KAH9587519.1"/>
    <property type="molecule type" value="Genomic_DNA"/>
</dbReference>
<dbReference type="CTD" id="58546480"/>
<dbReference type="Proteomes" id="UP000471633">
    <property type="component" value="Unassembled WGS sequence"/>
</dbReference>
<evidence type="ECO:0000313" key="3">
    <source>
        <dbReference type="Proteomes" id="UP000471633"/>
    </source>
</evidence>
<evidence type="ECO:0000313" key="2">
    <source>
        <dbReference type="EMBL" id="KAH9587519.1"/>
    </source>
</evidence>
<feature type="compositionally biased region" description="Basic residues" evidence="1">
    <location>
        <begin position="147"/>
        <end position="156"/>
    </location>
</feature>
<name>A0A6A5DA52_SCHHA</name>
<keyword evidence="3" id="KW-1185">Reference proteome</keyword>
<reference evidence="2" key="2">
    <citation type="journal article" date="2019" name="Gigascience">
        <title>High-quality Schistosoma haematobium genome achieved by single-molecule and long-range sequencing.</title>
        <authorList>
            <person name="Stroehlein A.J."/>
            <person name="Korhonen P.K."/>
            <person name="Chong T.M."/>
            <person name="Lim Y.L."/>
            <person name="Chan K.G."/>
            <person name="Webster B."/>
            <person name="Rollinson D."/>
            <person name="Brindley P.J."/>
            <person name="Gasser R.B."/>
            <person name="Young N.D."/>
        </authorList>
    </citation>
    <scope>NUCLEOTIDE SEQUENCE</scope>
</reference>
<comment type="caution">
    <text evidence="2">The sequence shown here is derived from an EMBL/GenBank/DDBJ whole genome shotgun (WGS) entry which is preliminary data.</text>
</comment>
<feature type="compositionally biased region" description="Basic and acidic residues" evidence="1">
    <location>
        <begin position="130"/>
        <end position="139"/>
    </location>
</feature>
<accession>A0A6A5DA52</accession>
<sequence length="156" mass="18229">MEDVRTRRGADIASDHHLVVANLKLNLEKNQTTGQTALQRFNTDFLQHADKLNRFKITLNNRFQALQDLLKGEETTMEDNWKGIQEALTSTCQEVLGRKKHHHEEWISIKTLYNIPEEKNKKTATNNNRTRTEKVKVQDESTEANKQLKRSIKAYR</sequence>
<dbReference type="GeneID" id="58546480"/>
<reference evidence="2" key="3">
    <citation type="submission" date="2021-06" db="EMBL/GenBank/DDBJ databases">
        <title>Chromosome-level genome assembly for S. haematobium.</title>
        <authorList>
            <person name="Stroehlein A.J."/>
        </authorList>
    </citation>
    <scope>NUCLEOTIDE SEQUENCE</scope>
</reference>
<dbReference type="KEGG" id="shx:MS3_00005229"/>
<reference evidence="2" key="4">
    <citation type="journal article" date="2022" name="PLoS Pathog.">
        <title>Chromosome-level genome of Schistosoma haematobium underpins genome-wide explorations of molecular variation.</title>
        <authorList>
            <person name="Stroehlein A.J."/>
            <person name="Korhonen P.K."/>
            <person name="Lee V.V."/>
            <person name="Ralph S.A."/>
            <person name="Mentink-Kane M."/>
            <person name="You H."/>
            <person name="McManus D.P."/>
            <person name="Tchuente L.T."/>
            <person name="Stothard J.R."/>
            <person name="Kaur P."/>
            <person name="Dudchenko O."/>
            <person name="Aiden E.L."/>
            <person name="Yang B."/>
            <person name="Yang H."/>
            <person name="Emery A.M."/>
            <person name="Webster B.L."/>
            <person name="Brindley P.J."/>
            <person name="Rollinson D."/>
            <person name="Chang B.C.H."/>
            <person name="Gasser R.B."/>
            <person name="Young N.D."/>
        </authorList>
    </citation>
    <scope>NUCLEOTIDE SEQUENCE</scope>
</reference>
<proteinExistence type="predicted"/>
<dbReference type="RefSeq" id="XP_035585735.1">
    <property type="nucleotide sequence ID" value="XM_035731620.1"/>
</dbReference>
<organism evidence="2 3">
    <name type="scientific">Schistosoma haematobium</name>
    <name type="common">Blood fluke</name>
    <dbReference type="NCBI Taxonomy" id="6185"/>
    <lineage>
        <taxon>Eukaryota</taxon>
        <taxon>Metazoa</taxon>
        <taxon>Spiralia</taxon>
        <taxon>Lophotrochozoa</taxon>
        <taxon>Platyhelminthes</taxon>
        <taxon>Trematoda</taxon>
        <taxon>Digenea</taxon>
        <taxon>Strigeidida</taxon>
        <taxon>Schistosomatoidea</taxon>
        <taxon>Schistosomatidae</taxon>
        <taxon>Schistosoma</taxon>
    </lineage>
</organism>
<dbReference type="AlphaFoldDB" id="A0A6A5DA52"/>
<reference evidence="2" key="1">
    <citation type="journal article" date="2012" name="Nat. Genet.">
        <title>Whole-genome sequence of Schistosoma haematobium.</title>
        <authorList>
            <person name="Young N.D."/>
            <person name="Jex A.R."/>
            <person name="Li B."/>
            <person name="Liu S."/>
            <person name="Yang L."/>
            <person name="Xiong Z."/>
            <person name="Li Y."/>
            <person name="Cantacessi C."/>
            <person name="Hall R.S."/>
            <person name="Xu X."/>
            <person name="Chen F."/>
            <person name="Wu X."/>
            <person name="Zerlotini A."/>
            <person name="Oliveira G."/>
            <person name="Hofmann A."/>
            <person name="Zhang G."/>
            <person name="Fang X."/>
            <person name="Kang Y."/>
            <person name="Campbell B.E."/>
            <person name="Loukas A."/>
            <person name="Ranganathan S."/>
            <person name="Rollinson D."/>
            <person name="Rinaldi G."/>
            <person name="Brindley P.J."/>
            <person name="Yang H."/>
            <person name="Wang J."/>
            <person name="Wang J."/>
            <person name="Gasser R.B."/>
        </authorList>
    </citation>
    <scope>NUCLEOTIDE SEQUENCE</scope>
</reference>
<protein>
    <submittedName>
        <fullName evidence="2">Uncharacterized protein</fullName>
    </submittedName>
</protein>